<organism evidence="1 2">
    <name type="scientific">Pyropia yezoensis</name>
    <name type="common">Susabi-nori</name>
    <name type="synonym">Porphyra yezoensis</name>
    <dbReference type="NCBI Taxonomy" id="2788"/>
    <lineage>
        <taxon>Eukaryota</taxon>
        <taxon>Rhodophyta</taxon>
        <taxon>Bangiophyceae</taxon>
        <taxon>Bangiales</taxon>
        <taxon>Bangiaceae</taxon>
        <taxon>Pyropia</taxon>
    </lineage>
</organism>
<proteinExistence type="predicted"/>
<evidence type="ECO:0000313" key="2">
    <source>
        <dbReference type="Proteomes" id="UP000798662"/>
    </source>
</evidence>
<protein>
    <submittedName>
        <fullName evidence="1">Uncharacterized protein</fullName>
    </submittedName>
</protein>
<gene>
    <name evidence="1" type="ORF">I4F81_007590</name>
</gene>
<keyword evidence="2" id="KW-1185">Reference proteome</keyword>
<sequence length="295" mass="28072">MGVALLRDLHTRLGGDGRPGVAATLPPLVWAALRSAVSAARGGDPATAAAAADVADDAIGDVAREAPELGVRLALAAAAAASVGVDAARRRAAADGDADTDGTTANVAVAAATGDADPNAPSGGRDAGPVAAATAAVYDAFARAWVLYEGDVVSGSAQYTALTALVRTTRAVGVAALPPGGYAALAGRAVKHAGALLSRADQCLALCAAADLYWAPDVAGAAAAADATAAAAAVAAAAAASGSAPGGGVGGRSGGSRAVLSGTNAADGGGGVPTATPPDADPTAVCDQRRRRRRG</sequence>
<evidence type="ECO:0000313" key="1">
    <source>
        <dbReference type="EMBL" id="KAK1865055.1"/>
    </source>
</evidence>
<reference evidence="1" key="1">
    <citation type="submission" date="2019-11" db="EMBL/GenBank/DDBJ databases">
        <title>Nori genome reveals adaptations in red seaweeds to the harsh intertidal environment.</title>
        <authorList>
            <person name="Wang D."/>
            <person name="Mao Y."/>
        </authorList>
    </citation>
    <scope>NUCLEOTIDE SEQUENCE</scope>
    <source>
        <tissue evidence="1">Gametophyte</tissue>
    </source>
</reference>
<name>A0ACC3C510_PYRYE</name>
<comment type="caution">
    <text evidence="1">The sequence shown here is derived from an EMBL/GenBank/DDBJ whole genome shotgun (WGS) entry which is preliminary data.</text>
</comment>
<accession>A0ACC3C510</accession>
<dbReference type="Proteomes" id="UP000798662">
    <property type="component" value="Chromosome 2"/>
</dbReference>
<dbReference type="EMBL" id="CM020619">
    <property type="protein sequence ID" value="KAK1865055.1"/>
    <property type="molecule type" value="Genomic_DNA"/>
</dbReference>